<dbReference type="Proteomes" id="UP000830583">
    <property type="component" value="Chromosome"/>
</dbReference>
<proteinExistence type="predicted"/>
<reference evidence="1" key="1">
    <citation type="submission" date="2022-04" db="EMBL/GenBank/DDBJ databases">
        <title>Consumption of N2O by Flavobacterium azooxidireducens sp. nov. isolated from Decomposing Leaf Litter of Phragmites australis (Cav.).</title>
        <authorList>
            <person name="Behrendt U."/>
            <person name="Spanner T."/>
            <person name="Augustin J."/>
            <person name="Horn M.A."/>
            <person name="Kolb S."/>
            <person name="Ulrich A."/>
        </authorList>
    </citation>
    <scope>NUCLEOTIDE SEQUENCE</scope>
    <source>
        <strain evidence="1">IGB 4-14</strain>
    </source>
</reference>
<dbReference type="EMBL" id="CP096205">
    <property type="protein sequence ID" value="UPQ79418.1"/>
    <property type="molecule type" value="Genomic_DNA"/>
</dbReference>
<protein>
    <submittedName>
        <fullName evidence="1">Uncharacterized protein</fullName>
    </submittedName>
</protein>
<evidence type="ECO:0000313" key="1">
    <source>
        <dbReference type="EMBL" id="UPQ79418.1"/>
    </source>
</evidence>
<sequence length="120" mass="13752">MQHKEDLIWDNITNSAKRKFDYKDFESSFEEIDIELADTFLFEIIAGFAGGESKELISARLLSQIMLTGFHFDKTEMHKFIDGKEKVLGIEIYATQLARTMLEDGTDVISVLKSINQILN</sequence>
<dbReference type="RefSeq" id="WP_248434539.1">
    <property type="nucleotide sequence ID" value="NZ_CP096205.1"/>
</dbReference>
<keyword evidence="2" id="KW-1185">Reference proteome</keyword>
<gene>
    <name evidence="1" type="ORF">M0M57_00930</name>
</gene>
<organism evidence="1 2">
    <name type="scientific">Flavobacterium azooxidireducens</name>
    <dbReference type="NCBI Taxonomy" id="1871076"/>
    <lineage>
        <taxon>Bacteria</taxon>
        <taxon>Pseudomonadati</taxon>
        <taxon>Bacteroidota</taxon>
        <taxon>Flavobacteriia</taxon>
        <taxon>Flavobacteriales</taxon>
        <taxon>Flavobacteriaceae</taxon>
        <taxon>Flavobacterium</taxon>
    </lineage>
</organism>
<accession>A0ABY4KIA0</accession>
<name>A0ABY4KIA0_9FLAO</name>
<evidence type="ECO:0000313" key="2">
    <source>
        <dbReference type="Proteomes" id="UP000830583"/>
    </source>
</evidence>